<dbReference type="CDD" id="cd00146">
    <property type="entry name" value="PKD"/>
    <property type="match status" value="1"/>
</dbReference>
<dbReference type="KEGG" id="oho:Oweho_2118"/>
<dbReference type="InterPro" id="IPR052918">
    <property type="entry name" value="Motility_Chemotaxis_Reg"/>
</dbReference>
<dbReference type="InterPro" id="IPR000601">
    <property type="entry name" value="PKD_dom"/>
</dbReference>
<accession>G8R425</accession>
<sequence>MKKQVLRTLFFSIAFLIGFLAKAQNDCPTWEWAFDVGLPSHVQLLESHGDTAGNMYFVGTFQGAFTIAGITLSTPDTSHFIAKYSKNQVWSWAVQFEAKLPSGFNNFPIPHDFYFDEAGFITVTGIYTHTAIFGSDTLSELHLGSFNTFVARLNTNTQQWLWATQAESQMKVEPSSIEGDANGNIYIAGSASIYPQSSSTISFGNIPLSTSGDTYYISKIDSSGTWLWARDFERSSHSPIIAVDNAQAPTVITNYVGSLTFASQTVSTTGGQYALAILGYDAAGQESWWLTAAGSNTVSGPKTWHAAYDDFGNLYITGESFIDAIQFGSTLLTGGTQLSYVAKINPQKQWAWAEYFGGASVSLAFSNFHSEAITLGNGDTYFSGIFDNDLTFGNDLLSAGNITGLFICKMDSGGNYHWGGAAYAPHGSVNGSLARPIGLGVDLQENVYISGINSDSYLFGNFSTVQYGNFVAKFKRDSIIGLSLPKDTFLYCGESIKLVPRSGSVSQLTYQWSPAHGLSDPTAQFPIASPDSTITYTLDVSTSNGCVATDQIKIVRDSVRYYGAGINFTTSTGNKMYCDNANFSISAPYTYQSFDWSTGSTIHNTYINGPGVYVLTAKDEDGCYRKDSIEIFGPSKITPEIPLLCTNDSVLLSINTNGLDSLRWNDGSSQPSRNVHQSGKYWATLYKGTCIYTDTVEVLAFTNTGNATFSARVNNLDVDFAASSIGFVQGTWRFGDGTFGSGKKISHTYANTGVYNVCLDATDVCGVTARHCMKITVPNIGIEELPAKNIFSLFPNPATGVINIESTDEQAPEVHLTNLSGKVVLREKLAQGSHWQIDIHHLPAGYYFINIAGNTFKVVKL</sequence>
<dbReference type="EMBL" id="CP003156">
    <property type="protein sequence ID" value="AEV33092.1"/>
    <property type="molecule type" value="Genomic_DNA"/>
</dbReference>
<dbReference type="AlphaFoldDB" id="G8R425"/>
<dbReference type="SMART" id="SM00089">
    <property type="entry name" value="PKD"/>
    <property type="match status" value="1"/>
</dbReference>
<dbReference type="InterPro" id="IPR022409">
    <property type="entry name" value="PKD/Chitinase_dom"/>
</dbReference>
<proteinExistence type="predicted"/>
<dbReference type="HOGENOM" id="CLU_334889_0_0_10"/>
<evidence type="ECO:0000256" key="1">
    <source>
        <dbReference type="ARBA" id="ARBA00022729"/>
    </source>
</evidence>
<dbReference type="Proteomes" id="UP000005631">
    <property type="component" value="Chromosome"/>
</dbReference>
<dbReference type="STRING" id="926562.Oweho_2118"/>
<dbReference type="OrthoDB" id="9811934at2"/>
<dbReference type="InterPro" id="IPR026444">
    <property type="entry name" value="Secre_tail"/>
</dbReference>
<dbReference type="PROSITE" id="PS50093">
    <property type="entry name" value="PKD"/>
    <property type="match status" value="1"/>
</dbReference>
<keyword evidence="1 2" id="KW-0732">Signal</keyword>
<dbReference type="SUPFAM" id="SSF49299">
    <property type="entry name" value="PKD domain"/>
    <property type="match status" value="1"/>
</dbReference>
<dbReference type="InterPro" id="IPR013783">
    <property type="entry name" value="Ig-like_fold"/>
</dbReference>
<dbReference type="PANTHER" id="PTHR35580:SF1">
    <property type="entry name" value="PHYTASE-LIKE DOMAIN-CONTAINING PROTEIN"/>
    <property type="match status" value="1"/>
</dbReference>
<evidence type="ECO:0000259" key="3">
    <source>
        <dbReference type="PROSITE" id="PS50093"/>
    </source>
</evidence>
<gene>
    <name evidence="4" type="ordered locus">Oweho_2118</name>
</gene>
<evidence type="ECO:0000313" key="5">
    <source>
        <dbReference type="Proteomes" id="UP000005631"/>
    </source>
</evidence>
<reference evidence="4 5" key="1">
    <citation type="journal article" date="2012" name="Stand. Genomic Sci.">
        <title>Genome sequence of the orange-pigmented seawater bacterium Owenweeksia hongkongensis type strain (UST20020801(T)).</title>
        <authorList>
            <person name="Riedel T."/>
            <person name="Held B."/>
            <person name="Nolan M."/>
            <person name="Lucas S."/>
            <person name="Lapidus A."/>
            <person name="Tice H."/>
            <person name="Del Rio T.G."/>
            <person name="Cheng J.F."/>
            <person name="Han C."/>
            <person name="Tapia R."/>
            <person name="Goodwin L.A."/>
            <person name="Pitluck S."/>
            <person name="Liolios K."/>
            <person name="Mavromatis K."/>
            <person name="Pagani I."/>
            <person name="Ivanova N."/>
            <person name="Mikhailova N."/>
            <person name="Pati A."/>
            <person name="Chen A."/>
            <person name="Palaniappan K."/>
            <person name="Rohde M."/>
            <person name="Tindall B.J."/>
            <person name="Detter J.C."/>
            <person name="Goker M."/>
            <person name="Woyke T."/>
            <person name="Bristow J."/>
            <person name="Eisen J.A."/>
            <person name="Markowitz V."/>
            <person name="Hugenholtz P."/>
            <person name="Klenk H.P."/>
            <person name="Kyrpides N.C."/>
        </authorList>
    </citation>
    <scope>NUCLEOTIDE SEQUENCE</scope>
    <source>
        <strain evidence="5">DSM 17368 / JCM 12287 / NRRL B-23963</strain>
    </source>
</reference>
<organism evidence="4 5">
    <name type="scientific">Owenweeksia hongkongensis (strain DSM 17368 / CIP 108786 / JCM 12287 / NRRL B-23963 / UST20020801)</name>
    <dbReference type="NCBI Taxonomy" id="926562"/>
    <lineage>
        <taxon>Bacteria</taxon>
        <taxon>Pseudomonadati</taxon>
        <taxon>Bacteroidota</taxon>
        <taxon>Flavobacteriia</taxon>
        <taxon>Flavobacteriales</taxon>
        <taxon>Owenweeksiaceae</taxon>
        <taxon>Owenweeksia</taxon>
    </lineage>
</organism>
<name>G8R425_OWEHD</name>
<dbReference type="NCBIfam" id="TIGR04183">
    <property type="entry name" value="Por_Secre_tail"/>
    <property type="match status" value="1"/>
</dbReference>
<protein>
    <submittedName>
        <fullName evidence="4">PKD domain protein</fullName>
    </submittedName>
</protein>
<feature type="domain" description="PKD" evidence="3">
    <location>
        <begin position="731"/>
        <end position="782"/>
    </location>
</feature>
<dbReference type="InterPro" id="IPR035986">
    <property type="entry name" value="PKD_dom_sf"/>
</dbReference>
<dbReference type="Gene3D" id="2.60.40.10">
    <property type="entry name" value="Immunoglobulins"/>
    <property type="match status" value="1"/>
</dbReference>
<dbReference type="RefSeq" id="WP_014202441.1">
    <property type="nucleotide sequence ID" value="NC_016599.1"/>
</dbReference>
<evidence type="ECO:0000313" key="4">
    <source>
        <dbReference type="EMBL" id="AEV33092.1"/>
    </source>
</evidence>
<evidence type="ECO:0000256" key="2">
    <source>
        <dbReference type="SAM" id="SignalP"/>
    </source>
</evidence>
<dbReference type="Pfam" id="PF18911">
    <property type="entry name" value="PKD_4"/>
    <property type="match status" value="1"/>
</dbReference>
<dbReference type="PANTHER" id="PTHR35580">
    <property type="entry name" value="CELL SURFACE GLYCOPROTEIN (S-LAYER PROTEIN)-LIKE PROTEIN"/>
    <property type="match status" value="1"/>
</dbReference>
<feature type="signal peptide" evidence="2">
    <location>
        <begin position="1"/>
        <end position="23"/>
    </location>
</feature>
<dbReference type="eggNOG" id="COG3291">
    <property type="taxonomic scope" value="Bacteria"/>
</dbReference>
<dbReference type="Pfam" id="PF18962">
    <property type="entry name" value="Por_Secre_tail"/>
    <property type="match status" value="1"/>
</dbReference>
<keyword evidence="5" id="KW-1185">Reference proteome</keyword>
<feature type="chain" id="PRO_5003514635" evidence="2">
    <location>
        <begin position="24"/>
        <end position="861"/>
    </location>
</feature>